<accession>A0AAV9Q1M7</accession>
<keyword evidence="3" id="KW-1185">Reference proteome</keyword>
<organism evidence="2 3">
    <name type="scientific">Vermiconidia calcicola</name>
    <dbReference type="NCBI Taxonomy" id="1690605"/>
    <lineage>
        <taxon>Eukaryota</taxon>
        <taxon>Fungi</taxon>
        <taxon>Dikarya</taxon>
        <taxon>Ascomycota</taxon>
        <taxon>Pezizomycotina</taxon>
        <taxon>Dothideomycetes</taxon>
        <taxon>Dothideomycetidae</taxon>
        <taxon>Mycosphaerellales</taxon>
        <taxon>Extremaceae</taxon>
        <taxon>Vermiconidia</taxon>
    </lineage>
</organism>
<feature type="region of interest" description="Disordered" evidence="1">
    <location>
        <begin position="484"/>
        <end position="532"/>
    </location>
</feature>
<feature type="compositionally biased region" description="Basic and acidic residues" evidence="1">
    <location>
        <begin position="496"/>
        <end position="506"/>
    </location>
</feature>
<feature type="compositionally biased region" description="Acidic residues" evidence="1">
    <location>
        <begin position="507"/>
        <end position="532"/>
    </location>
</feature>
<reference evidence="2 3" key="1">
    <citation type="submission" date="2023-06" db="EMBL/GenBank/DDBJ databases">
        <title>Black Yeasts Isolated from many extreme environments.</title>
        <authorList>
            <person name="Coleine C."/>
            <person name="Stajich J.E."/>
            <person name="Selbmann L."/>
        </authorList>
    </citation>
    <scope>NUCLEOTIDE SEQUENCE [LARGE SCALE GENOMIC DNA]</scope>
    <source>
        <strain evidence="2 3">CCFEE 5887</strain>
    </source>
</reference>
<protein>
    <recommendedName>
        <fullName evidence="4">F-box domain-containing protein</fullName>
    </recommendedName>
</protein>
<evidence type="ECO:0008006" key="4">
    <source>
        <dbReference type="Google" id="ProtNLM"/>
    </source>
</evidence>
<dbReference type="EMBL" id="JAXLQG010000018">
    <property type="protein sequence ID" value="KAK5531066.1"/>
    <property type="molecule type" value="Genomic_DNA"/>
</dbReference>
<comment type="caution">
    <text evidence="2">The sequence shown here is derived from an EMBL/GenBank/DDBJ whole genome shotgun (WGS) entry which is preliminary data.</text>
</comment>
<evidence type="ECO:0000256" key="1">
    <source>
        <dbReference type="SAM" id="MobiDB-lite"/>
    </source>
</evidence>
<sequence length="532" mass="60089">MSLADDAGQSRNINDLPSEVLELVLTKVKGSSQLDEYRPFPNALTACRRSSQPNEDRSFLNALTVCSLWKAVGEKVLWTDVSVSDTNLDKFCQSTSTAMSMTRTFTLTMQIDAGGWSVYDEGWVNSQVVQQMWQLLKRLPSTIGKMQALESFSFTVKPSDCVQELPSSARIRRSDLRAILDALPLTLRHLEISTNCSWDTVAAMGKSDHVSANNSDHVCPSIRRLLPNLRDLRLRVCELCEDFIPSTPSNIGPIDAGSKGALIINGADLTKHCRYAGAKFHTTVEEVRSEQASGFRRLGSAIRTAFSNGLLDSFQHCTIISICHVGIQAHLGKPLPGKEFTTVYESRLYPIPRQIKHPVYIIGRGWYVTRFRRSDGEAMELIQPGQDHIYIERDTWKTVDDGIRVANSYMECRPRFRRYAGGTIQILHPERDQLARCEEPGLPCQLRLLERKVGKWLLRPQMTKDLDDFELVRLDHYDEGEDSFGGFDYIDNQDNDSQHGGDHDWQEDGPSEEQEEAEGEEQQAEADSDWEL</sequence>
<proteinExistence type="predicted"/>
<evidence type="ECO:0000313" key="3">
    <source>
        <dbReference type="Proteomes" id="UP001345827"/>
    </source>
</evidence>
<name>A0AAV9Q1M7_9PEZI</name>
<dbReference type="AlphaFoldDB" id="A0AAV9Q1M7"/>
<dbReference type="Proteomes" id="UP001345827">
    <property type="component" value="Unassembled WGS sequence"/>
</dbReference>
<evidence type="ECO:0000313" key="2">
    <source>
        <dbReference type="EMBL" id="KAK5531066.1"/>
    </source>
</evidence>
<gene>
    <name evidence="2" type="ORF">LTR25_008923</name>
</gene>